<proteinExistence type="predicted"/>
<evidence type="ECO:0000256" key="8">
    <source>
        <dbReference type="ARBA" id="ARBA00022989"/>
    </source>
</evidence>
<dbReference type="Gene3D" id="1.10.287.130">
    <property type="match status" value="1"/>
</dbReference>
<feature type="compositionally biased region" description="Gly residues" evidence="11">
    <location>
        <begin position="674"/>
        <end position="685"/>
    </location>
</feature>
<sequence length="685" mass="73989">MALDDTERSEQQRLSNGLAGLKGFANDIRSAASASAKRLTSSSTKTAGTAATSMRTAAAAGLTSARSAARQTAHAARRTAGAIALGAQNAAARVDGAETPKALAPIQAWIGRSALVRFFSASLLRRILISNLIGFFILVGGILYLGWFHTWLIDAKLDALKTQGKIIADAIAANAKVVREQIVIDPNAIPDSPPAVNRFPDDGLASLELSIHPEDVTPILRKLIQPTNTRARIYGRDGTLIVDTAQTLARWKAMRNEPTGNDEDSTQTQNMWTRLTRYFFKEPLPVYQEIGTGNGMVYKEVREALDGQEKSMLLLNRKGEQIVSIAQPITRFNEVQGVLLLSTRPGQIDKILREERIVILVLAAVALLATVVTSLLLARTVAGPIRRLSAAAERVSHNIEERTQLPEYSGRNDEVAQMAAAFHAMTGALCRRIEASEKFAADVAHELKNPLTAARSTAESLGYAKTEEERMHLVAQIQGELKRLNRLITDVSNASRLDAELARKEMRPVDVTAMLRNVVSIFRDIIGDDSRVLMLAIAGEPFNGAFNVAGDEGRLGQVLTNLIDNAISFSPDGGTVTVTSRVAAPFVEILVEDEGPGIPEDRLEIIFDRFYSDRPATDTSRGKNSGLGLSISREIVLSHGGAIIAENRYDGDEQPGAKPSGSRFTVRLPIAGGPQRGGTTGGRRT</sequence>
<dbReference type="PRINTS" id="PR00344">
    <property type="entry name" value="BCTRLSENSOR"/>
</dbReference>
<dbReference type="PANTHER" id="PTHR45436:SF5">
    <property type="entry name" value="SENSOR HISTIDINE KINASE TRCS"/>
    <property type="match status" value="1"/>
</dbReference>
<evidence type="ECO:0000256" key="11">
    <source>
        <dbReference type="SAM" id="MobiDB-lite"/>
    </source>
</evidence>
<feature type="transmembrane region" description="Helical" evidence="12">
    <location>
        <begin position="127"/>
        <end position="147"/>
    </location>
</feature>
<evidence type="ECO:0000256" key="4">
    <source>
        <dbReference type="ARBA" id="ARBA00022553"/>
    </source>
</evidence>
<reference evidence="15 16" key="1">
    <citation type="submission" date="2019-11" db="EMBL/GenBank/DDBJ databases">
        <title>Identification of a novel strain.</title>
        <authorList>
            <person name="Xu Q."/>
            <person name="Wang G."/>
        </authorList>
    </citation>
    <scope>NUCLEOTIDE SEQUENCE [LARGE SCALE GENOMIC DNA]</scope>
    <source>
        <strain evidence="16">xq</strain>
    </source>
</reference>
<dbReference type="InterPro" id="IPR004358">
    <property type="entry name" value="Sig_transdc_His_kin-like_C"/>
</dbReference>
<protein>
    <recommendedName>
        <fullName evidence="3">histidine kinase</fullName>
        <ecNumber evidence="3">2.7.13.3</ecNumber>
    </recommendedName>
</protein>
<organism evidence="15 16">
    <name type="scientific">Hyphomicrobium album</name>
    <dbReference type="NCBI Taxonomy" id="2665159"/>
    <lineage>
        <taxon>Bacteria</taxon>
        <taxon>Pseudomonadati</taxon>
        <taxon>Pseudomonadota</taxon>
        <taxon>Alphaproteobacteria</taxon>
        <taxon>Hyphomicrobiales</taxon>
        <taxon>Hyphomicrobiaceae</taxon>
        <taxon>Hyphomicrobium</taxon>
    </lineage>
</organism>
<evidence type="ECO:0000256" key="7">
    <source>
        <dbReference type="ARBA" id="ARBA00022777"/>
    </source>
</evidence>
<keyword evidence="4" id="KW-0597">Phosphoprotein</keyword>
<keyword evidence="16" id="KW-1185">Reference proteome</keyword>
<feature type="region of interest" description="Disordered" evidence="11">
    <location>
        <begin position="647"/>
        <end position="685"/>
    </location>
</feature>
<dbReference type="InterPro" id="IPR036097">
    <property type="entry name" value="HisK_dim/P_sf"/>
</dbReference>
<evidence type="ECO:0000259" key="13">
    <source>
        <dbReference type="PROSITE" id="PS50109"/>
    </source>
</evidence>
<gene>
    <name evidence="15" type="ORF">GIW81_14235</name>
</gene>
<evidence type="ECO:0000256" key="10">
    <source>
        <dbReference type="ARBA" id="ARBA00023136"/>
    </source>
</evidence>
<dbReference type="Gene3D" id="3.30.565.10">
    <property type="entry name" value="Histidine kinase-like ATPase, C-terminal domain"/>
    <property type="match status" value="1"/>
</dbReference>
<evidence type="ECO:0000256" key="2">
    <source>
        <dbReference type="ARBA" id="ARBA00004370"/>
    </source>
</evidence>
<dbReference type="EMBL" id="WMBQ01000002">
    <property type="protein sequence ID" value="MTD95494.1"/>
    <property type="molecule type" value="Genomic_DNA"/>
</dbReference>
<dbReference type="InterPro" id="IPR005467">
    <property type="entry name" value="His_kinase_dom"/>
</dbReference>
<dbReference type="Pfam" id="PF00512">
    <property type="entry name" value="HisKA"/>
    <property type="match status" value="1"/>
</dbReference>
<dbReference type="InterPro" id="IPR036890">
    <property type="entry name" value="HATPase_C_sf"/>
</dbReference>
<comment type="caution">
    <text evidence="15">The sequence shown here is derived from an EMBL/GenBank/DDBJ whole genome shotgun (WGS) entry which is preliminary data.</text>
</comment>
<comment type="subcellular location">
    <subcellularLocation>
        <location evidence="2">Membrane</location>
    </subcellularLocation>
</comment>
<dbReference type="PROSITE" id="PS50885">
    <property type="entry name" value="HAMP"/>
    <property type="match status" value="1"/>
</dbReference>
<evidence type="ECO:0000256" key="3">
    <source>
        <dbReference type="ARBA" id="ARBA00012438"/>
    </source>
</evidence>
<dbReference type="GO" id="GO:0005886">
    <property type="term" value="C:plasma membrane"/>
    <property type="evidence" value="ECO:0007669"/>
    <property type="project" value="TreeGrafter"/>
</dbReference>
<evidence type="ECO:0000256" key="12">
    <source>
        <dbReference type="SAM" id="Phobius"/>
    </source>
</evidence>
<name>A0A6I3KK55_9HYPH</name>
<feature type="domain" description="HAMP" evidence="14">
    <location>
        <begin position="379"/>
        <end position="434"/>
    </location>
</feature>
<keyword evidence="8 12" id="KW-1133">Transmembrane helix</keyword>
<dbReference type="GO" id="GO:0000155">
    <property type="term" value="F:phosphorelay sensor kinase activity"/>
    <property type="evidence" value="ECO:0007669"/>
    <property type="project" value="InterPro"/>
</dbReference>
<dbReference type="SUPFAM" id="SSF55874">
    <property type="entry name" value="ATPase domain of HSP90 chaperone/DNA topoisomerase II/histidine kinase"/>
    <property type="match status" value="1"/>
</dbReference>
<evidence type="ECO:0000313" key="15">
    <source>
        <dbReference type="EMBL" id="MTD95494.1"/>
    </source>
</evidence>
<dbReference type="InterPro" id="IPR050428">
    <property type="entry name" value="TCS_sensor_his_kinase"/>
</dbReference>
<dbReference type="SUPFAM" id="SSF47384">
    <property type="entry name" value="Homodimeric domain of signal transducing histidine kinase"/>
    <property type="match status" value="1"/>
</dbReference>
<keyword evidence="5" id="KW-0808">Transferase</keyword>
<dbReference type="RefSeq" id="WP_154740034.1">
    <property type="nucleotide sequence ID" value="NZ_WMBQ01000002.1"/>
</dbReference>
<keyword evidence="6 12" id="KW-0812">Transmembrane</keyword>
<keyword evidence="10 12" id="KW-0472">Membrane</keyword>
<dbReference type="InterPro" id="IPR003660">
    <property type="entry name" value="HAMP_dom"/>
</dbReference>
<dbReference type="EC" id="2.7.13.3" evidence="3"/>
<dbReference type="SMART" id="SM00388">
    <property type="entry name" value="HisKA"/>
    <property type="match status" value="1"/>
</dbReference>
<evidence type="ECO:0000256" key="9">
    <source>
        <dbReference type="ARBA" id="ARBA00023012"/>
    </source>
</evidence>
<dbReference type="SMART" id="SM00304">
    <property type="entry name" value="HAMP"/>
    <property type="match status" value="1"/>
</dbReference>
<feature type="domain" description="Histidine kinase" evidence="13">
    <location>
        <begin position="442"/>
        <end position="672"/>
    </location>
</feature>
<dbReference type="Pfam" id="PF13756">
    <property type="entry name" value="Stimulus_sens_1"/>
    <property type="match status" value="1"/>
</dbReference>
<dbReference type="Gene3D" id="6.10.340.10">
    <property type="match status" value="1"/>
</dbReference>
<accession>A0A6I3KK55</accession>
<keyword evidence="9" id="KW-0902">Two-component regulatory system</keyword>
<evidence type="ECO:0000256" key="5">
    <source>
        <dbReference type="ARBA" id="ARBA00022679"/>
    </source>
</evidence>
<dbReference type="Pfam" id="PF02518">
    <property type="entry name" value="HATPase_c"/>
    <property type="match status" value="1"/>
</dbReference>
<dbReference type="Pfam" id="PF13755">
    <property type="entry name" value="Sensor_TM1"/>
    <property type="match status" value="1"/>
</dbReference>
<dbReference type="InterPro" id="IPR025919">
    <property type="entry name" value="Stimulus_sens_dom"/>
</dbReference>
<comment type="catalytic activity">
    <reaction evidence="1">
        <text>ATP + protein L-histidine = ADP + protein N-phospho-L-histidine.</text>
        <dbReference type="EC" id="2.7.13.3"/>
    </reaction>
</comment>
<dbReference type="PANTHER" id="PTHR45436">
    <property type="entry name" value="SENSOR HISTIDINE KINASE YKOH"/>
    <property type="match status" value="1"/>
</dbReference>
<dbReference type="CDD" id="cd06225">
    <property type="entry name" value="HAMP"/>
    <property type="match status" value="1"/>
</dbReference>
<evidence type="ECO:0000259" key="14">
    <source>
        <dbReference type="PROSITE" id="PS50885"/>
    </source>
</evidence>
<evidence type="ECO:0000256" key="6">
    <source>
        <dbReference type="ARBA" id="ARBA00022692"/>
    </source>
</evidence>
<dbReference type="Pfam" id="PF00672">
    <property type="entry name" value="HAMP"/>
    <property type="match status" value="1"/>
</dbReference>
<dbReference type="InterPro" id="IPR003661">
    <property type="entry name" value="HisK_dim/P_dom"/>
</dbReference>
<dbReference type="AlphaFoldDB" id="A0A6I3KK55"/>
<dbReference type="Proteomes" id="UP000440694">
    <property type="component" value="Unassembled WGS sequence"/>
</dbReference>
<feature type="transmembrane region" description="Helical" evidence="12">
    <location>
        <begin position="357"/>
        <end position="378"/>
    </location>
</feature>
<dbReference type="CDD" id="cd00082">
    <property type="entry name" value="HisKA"/>
    <property type="match status" value="1"/>
</dbReference>
<dbReference type="SMART" id="SM00387">
    <property type="entry name" value="HATPase_c"/>
    <property type="match status" value="1"/>
</dbReference>
<dbReference type="InterPro" id="IPR025908">
    <property type="entry name" value="Sensor_TM1"/>
</dbReference>
<evidence type="ECO:0000256" key="1">
    <source>
        <dbReference type="ARBA" id="ARBA00000085"/>
    </source>
</evidence>
<dbReference type="InterPro" id="IPR003594">
    <property type="entry name" value="HATPase_dom"/>
</dbReference>
<evidence type="ECO:0000313" key="16">
    <source>
        <dbReference type="Proteomes" id="UP000440694"/>
    </source>
</evidence>
<keyword evidence="7" id="KW-0418">Kinase</keyword>
<dbReference type="PROSITE" id="PS50109">
    <property type="entry name" value="HIS_KIN"/>
    <property type="match status" value="1"/>
</dbReference>